<dbReference type="PANTHER" id="PTHR38684:SF1">
    <property type="entry name" value="PROTEIN AMPE"/>
    <property type="match status" value="1"/>
</dbReference>
<evidence type="ECO:0000313" key="3">
    <source>
        <dbReference type="Proteomes" id="UP000199556"/>
    </source>
</evidence>
<feature type="transmembrane region" description="Helical" evidence="1">
    <location>
        <begin position="42"/>
        <end position="65"/>
    </location>
</feature>
<dbReference type="AlphaFoldDB" id="A0A1I4PBK5"/>
<dbReference type="GO" id="GO:0046677">
    <property type="term" value="P:response to antibiotic"/>
    <property type="evidence" value="ECO:0007669"/>
    <property type="project" value="TreeGrafter"/>
</dbReference>
<keyword evidence="1" id="KW-1133">Transmembrane helix</keyword>
<keyword evidence="1" id="KW-0812">Transmembrane</keyword>
<protein>
    <submittedName>
        <fullName evidence="2">AmpE protein</fullName>
    </submittedName>
</protein>
<evidence type="ECO:0000256" key="1">
    <source>
        <dbReference type="SAM" id="Phobius"/>
    </source>
</evidence>
<accession>A0A1I4PBK5</accession>
<dbReference type="UniPathway" id="UPA00148"/>
<dbReference type="GO" id="GO:0009236">
    <property type="term" value="P:cobalamin biosynthetic process"/>
    <property type="evidence" value="ECO:0007669"/>
    <property type="project" value="UniProtKB-UniPathway"/>
</dbReference>
<dbReference type="InterPro" id="IPR052966">
    <property type="entry name" value="Beta-lactamase_Reg"/>
</dbReference>
<dbReference type="PANTHER" id="PTHR38684">
    <property type="entry name" value="PROTEIN AMPE"/>
    <property type="match status" value="1"/>
</dbReference>
<dbReference type="InterPro" id="IPR004485">
    <property type="entry name" value="Cobalamin_biosynth_CobD/CbiB"/>
</dbReference>
<feature type="transmembrane region" description="Helical" evidence="1">
    <location>
        <begin position="273"/>
        <end position="294"/>
    </location>
</feature>
<organism evidence="2 3">
    <name type="scientific">Ectothiorhodospira mobilis</name>
    <dbReference type="NCBI Taxonomy" id="195064"/>
    <lineage>
        <taxon>Bacteria</taxon>
        <taxon>Pseudomonadati</taxon>
        <taxon>Pseudomonadota</taxon>
        <taxon>Gammaproteobacteria</taxon>
        <taxon>Chromatiales</taxon>
        <taxon>Ectothiorhodospiraceae</taxon>
        <taxon>Ectothiorhodospira</taxon>
    </lineage>
</organism>
<sequence length="295" mass="31535">MSFVTIVVALIIERFTPRVEQLRNFSWLPRYARAVRARAEGFGLGGTAALAVAVALPVVAVGLVFALVGEVWGGVLGLLLGLGVLLLCLGPRNLDREVDAYLEAGALKDPEREARHAAHVLGDRPVPENPEERARAVLESLLSESNTRLFAVLFWFMVLGPVGAVLYRLAQLLRAPTATGEGEEDAFLQAATRLQALLDWIPARLVALGYALTGSFDRAYPVLRAGLRGPLAEMAAQNQRLLQEAGGEAILLSEADLSDPLQARATVERASNLVFRTLVAFVAVLALLSIAGVAG</sequence>
<dbReference type="STRING" id="195064.SAMN05421721_101112"/>
<keyword evidence="1" id="KW-0472">Membrane</keyword>
<dbReference type="Proteomes" id="UP000199556">
    <property type="component" value="Unassembled WGS sequence"/>
</dbReference>
<dbReference type="GO" id="GO:0005886">
    <property type="term" value="C:plasma membrane"/>
    <property type="evidence" value="ECO:0007669"/>
    <property type="project" value="TreeGrafter"/>
</dbReference>
<dbReference type="EMBL" id="FOUO01000001">
    <property type="protein sequence ID" value="SFM24733.1"/>
    <property type="molecule type" value="Genomic_DNA"/>
</dbReference>
<evidence type="ECO:0000313" key="2">
    <source>
        <dbReference type="EMBL" id="SFM24733.1"/>
    </source>
</evidence>
<reference evidence="2 3" key="1">
    <citation type="submission" date="2016-10" db="EMBL/GenBank/DDBJ databases">
        <authorList>
            <person name="de Groot N.N."/>
        </authorList>
    </citation>
    <scope>NUCLEOTIDE SEQUENCE [LARGE SCALE GENOMIC DNA]</scope>
    <source>
        <strain evidence="2 3">DSM 4180</strain>
    </source>
</reference>
<dbReference type="OrthoDB" id="9811967at2"/>
<dbReference type="Pfam" id="PF03186">
    <property type="entry name" value="CobD_Cbib"/>
    <property type="match status" value="1"/>
</dbReference>
<dbReference type="GO" id="GO:0048472">
    <property type="term" value="F:threonine-phosphate decarboxylase activity"/>
    <property type="evidence" value="ECO:0007669"/>
    <property type="project" value="InterPro"/>
</dbReference>
<dbReference type="RefSeq" id="WP_090483254.1">
    <property type="nucleotide sequence ID" value="NZ_FOUO01000001.1"/>
</dbReference>
<feature type="transmembrane region" description="Helical" evidence="1">
    <location>
        <begin position="71"/>
        <end position="89"/>
    </location>
</feature>
<proteinExistence type="predicted"/>
<gene>
    <name evidence="2" type="ORF">SAMN05421721_101112</name>
</gene>
<name>A0A1I4PBK5_ECTMO</name>
<keyword evidence="3" id="KW-1185">Reference proteome</keyword>